<dbReference type="InterPro" id="IPR042099">
    <property type="entry name" value="ANL_N_sf"/>
</dbReference>
<dbReference type="InterPro" id="IPR000873">
    <property type="entry name" value="AMP-dep_synth/lig_dom"/>
</dbReference>
<dbReference type="SMART" id="SM00563">
    <property type="entry name" value="PlsC"/>
    <property type="match status" value="1"/>
</dbReference>
<sequence length="829" mass="94387">MEVDLKKGTVVPRLRERGKTALIHKAKSITYRELIENIKSFAYLLDVAPGDKVAIISENRPEWVYALFAVWQRGAIAVPIDFMSSPQEIEYILKETEPSAIFFSQSTRAHLLKALENSDKFPQLFEFDSIALPEKKLEHFFQLSLHDTALILYTSGTTGEPKGVMLSFKNLLSNIKAIEKLQIATERDITLALLPFHHSYPLMVTLLVPLYIGATVVFLEKLSSEELIKALKDYKVTILVGVPRLYQLMQKKVQERISTNPLASILFKLSAYLPKALRKWLFWKVHQSLGGHIRFLVSGGAKLPIDTACFFDRLGFTVIEGYGLTETSPIVSFNPPHRVKLGSVGVPIEEVYVKIAQDGEIMVRGVNVMQGYFKKPQETEKAFKDGWLLTGDLGYMDEDGYLYITGRKKEVIVLAGGKNINPEEIENLILSKSDLIKEVGVLEVDGFLHALILPDMEKAKKMGILNVREYIKWTVLDRVNRELPEWKRITGFKLTSRELPKTRLGKIRRFLLPRLYSEEEKVKEEKLQMPSTKEWEVLSDYLFRLSGRKVSPSDHIEIDLGLDSLAKVELISFIESAFGVKIDEEELLSHSLIHELVSLISEKKEKIEIAQVDWGTILRSAPPYRLEHYPLVFGLGRLLLLLFFKFYNRLEVKNSEYLPNPPFILASNHASYLDGFVLAASLPHSMAQNTYFLGEEAYFRNPITSTFGRLAHVITVNLDKKLKESLQKTAWALRLGKAVVIFPEGARTRDGKLLPFKKGFAVLSKELNVPVLPVALVGTYDSMSLRDRFPKPKKIKVIFGKPIHPEGRSYEQIVEETRRSIEELMREGR</sequence>
<dbReference type="Pfam" id="PF00501">
    <property type="entry name" value="AMP-binding"/>
    <property type="match status" value="1"/>
</dbReference>
<evidence type="ECO:0000259" key="2">
    <source>
        <dbReference type="PROSITE" id="PS50075"/>
    </source>
</evidence>
<dbReference type="Pfam" id="PF00550">
    <property type="entry name" value="PP-binding"/>
    <property type="match status" value="1"/>
</dbReference>
<dbReference type="InterPro" id="IPR036736">
    <property type="entry name" value="ACP-like_sf"/>
</dbReference>
<dbReference type="PROSITE" id="PS00455">
    <property type="entry name" value="AMP_BINDING"/>
    <property type="match status" value="1"/>
</dbReference>
<keyword evidence="3" id="KW-0436">Ligase</keyword>
<dbReference type="CDD" id="cd07989">
    <property type="entry name" value="LPLAT_AGPAT-like"/>
    <property type="match status" value="1"/>
</dbReference>
<feature type="domain" description="Carrier" evidence="2">
    <location>
        <begin position="528"/>
        <end position="604"/>
    </location>
</feature>
<name>D3DFR7_HYDTT</name>
<dbReference type="PROSITE" id="PS50075">
    <property type="entry name" value="CARRIER"/>
    <property type="match status" value="1"/>
</dbReference>
<dbReference type="KEGG" id="hte:Hydth_0201"/>
<comment type="catalytic activity">
    <reaction evidence="1">
        <text>a long-chain fatty acid + ATP + CoA = a long-chain fatty acyl-CoA + AMP + diphosphate</text>
        <dbReference type="Rhea" id="RHEA:15421"/>
        <dbReference type="ChEBI" id="CHEBI:30616"/>
        <dbReference type="ChEBI" id="CHEBI:33019"/>
        <dbReference type="ChEBI" id="CHEBI:57287"/>
        <dbReference type="ChEBI" id="CHEBI:57560"/>
        <dbReference type="ChEBI" id="CHEBI:83139"/>
        <dbReference type="ChEBI" id="CHEBI:456215"/>
        <dbReference type="EC" id="6.2.1.3"/>
    </reaction>
    <physiologicalReaction direction="left-to-right" evidence="1">
        <dbReference type="Rhea" id="RHEA:15422"/>
    </physiologicalReaction>
</comment>
<dbReference type="Pfam" id="PF01553">
    <property type="entry name" value="Acyltransferase"/>
    <property type="match status" value="1"/>
</dbReference>
<dbReference type="eggNOG" id="COG0204">
    <property type="taxonomic scope" value="Bacteria"/>
</dbReference>
<reference evidence="3 4" key="1">
    <citation type="journal article" date="2010" name="J. Bacteriol.">
        <title>Complete genome sequence of the thermophilic, obligately chemolithoautotrophic hydrogen-oxidizing bacterium Hydrogenobacter thermophilus TK-6.</title>
        <authorList>
            <person name="Arai H."/>
            <person name="Kanbe H."/>
            <person name="Ishii M."/>
            <person name="Igarashi Y."/>
        </authorList>
    </citation>
    <scope>NUCLEOTIDE SEQUENCE [LARGE SCALE GENOMIC DNA]</scope>
    <source>
        <strain evidence="4">DSM 6534 / IAM 12695 / TK-6 [Tokyo]</strain>
    </source>
</reference>
<organism evidence="3 4">
    <name type="scientific">Hydrogenobacter thermophilus (strain DSM 6534 / IAM 12695 / TK-6)</name>
    <dbReference type="NCBI Taxonomy" id="608538"/>
    <lineage>
        <taxon>Bacteria</taxon>
        <taxon>Pseudomonadati</taxon>
        <taxon>Aquificota</taxon>
        <taxon>Aquificia</taxon>
        <taxon>Aquificales</taxon>
        <taxon>Aquificaceae</taxon>
        <taxon>Hydrogenobacter</taxon>
    </lineage>
</organism>
<accession>D3DFR7</accession>
<dbReference type="SUPFAM" id="SSF47336">
    <property type="entry name" value="ACP-like"/>
    <property type="match status" value="1"/>
</dbReference>
<dbReference type="AlphaFoldDB" id="D3DFR7"/>
<dbReference type="Gene3D" id="1.10.1200.10">
    <property type="entry name" value="ACP-like"/>
    <property type="match status" value="1"/>
</dbReference>
<keyword evidence="4" id="KW-1185">Reference proteome</keyword>
<dbReference type="InterPro" id="IPR045851">
    <property type="entry name" value="AMP-bd_C_sf"/>
</dbReference>
<dbReference type="GO" id="GO:0016746">
    <property type="term" value="F:acyltransferase activity"/>
    <property type="evidence" value="ECO:0007669"/>
    <property type="project" value="InterPro"/>
</dbReference>
<evidence type="ECO:0000313" key="4">
    <source>
        <dbReference type="Proteomes" id="UP000002574"/>
    </source>
</evidence>
<dbReference type="PANTHER" id="PTHR43272">
    <property type="entry name" value="LONG-CHAIN-FATTY-ACID--COA LIGASE"/>
    <property type="match status" value="1"/>
</dbReference>
<dbReference type="InterPro" id="IPR009081">
    <property type="entry name" value="PP-bd_ACP"/>
</dbReference>
<dbReference type="KEGG" id="hth:HTH_0202"/>
<proteinExistence type="predicted"/>
<evidence type="ECO:0000313" key="3">
    <source>
        <dbReference type="EMBL" id="BAI68669.1"/>
    </source>
</evidence>
<dbReference type="PANTHER" id="PTHR43272:SF52">
    <property type="entry name" value="AMP-DEPENDENT SYNTHETASE_LIGASE DOMAIN-CONTAINING PROTEIN"/>
    <property type="match status" value="1"/>
</dbReference>
<dbReference type="SUPFAM" id="SSF69593">
    <property type="entry name" value="Glycerol-3-phosphate (1)-acyltransferase"/>
    <property type="match status" value="1"/>
</dbReference>
<dbReference type="GO" id="GO:0016020">
    <property type="term" value="C:membrane"/>
    <property type="evidence" value="ECO:0007669"/>
    <property type="project" value="TreeGrafter"/>
</dbReference>
<dbReference type="eggNOG" id="COG1022">
    <property type="taxonomic scope" value="Bacteria"/>
</dbReference>
<evidence type="ECO:0000256" key="1">
    <source>
        <dbReference type="ARBA" id="ARBA00024484"/>
    </source>
</evidence>
<dbReference type="InterPro" id="IPR020845">
    <property type="entry name" value="AMP-binding_CS"/>
</dbReference>
<dbReference type="GO" id="GO:0004467">
    <property type="term" value="F:long-chain fatty acid-CoA ligase activity"/>
    <property type="evidence" value="ECO:0007669"/>
    <property type="project" value="UniProtKB-EC"/>
</dbReference>
<dbReference type="RefSeq" id="WP_012962852.1">
    <property type="nucleotide sequence ID" value="NC_013799.1"/>
</dbReference>
<dbReference type="Pfam" id="PF23562">
    <property type="entry name" value="AMP-binding_C_3"/>
    <property type="match status" value="1"/>
</dbReference>
<dbReference type="SUPFAM" id="SSF56801">
    <property type="entry name" value="Acetyl-CoA synthetase-like"/>
    <property type="match status" value="1"/>
</dbReference>
<dbReference type="Gene3D" id="3.40.50.12780">
    <property type="entry name" value="N-terminal domain of ligase-like"/>
    <property type="match status" value="1"/>
</dbReference>
<dbReference type="Proteomes" id="UP000002574">
    <property type="component" value="Chromosome"/>
</dbReference>
<dbReference type="OrthoDB" id="9778383at2"/>
<dbReference type="Gene3D" id="3.30.300.30">
    <property type="match status" value="1"/>
</dbReference>
<dbReference type="InterPro" id="IPR002123">
    <property type="entry name" value="Plipid/glycerol_acylTrfase"/>
</dbReference>
<dbReference type="STRING" id="608538.HTH_0202"/>
<dbReference type="EMBL" id="AP011112">
    <property type="protein sequence ID" value="BAI68669.1"/>
    <property type="molecule type" value="Genomic_DNA"/>
</dbReference>
<gene>
    <name evidence="3" type="primary">fadD</name>
    <name evidence="3" type="ordered locus">HTH_0202</name>
</gene>
<protein>
    <submittedName>
        <fullName evidence="3">Long-chain-fatty-acid CoA ligase</fullName>
    </submittedName>
</protein>